<dbReference type="InterPro" id="IPR018389">
    <property type="entry name" value="DctP_fam"/>
</dbReference>
<dbReference type="AlphaFoldDB" id="A0A382WUP6"/>
<evidence type="ECO:0000313" key="4">
    <source>
        <dbReference type="EMBL" id="SVD61761.1"/>
    </source>
</evidence>
<reference evidence="4" key="1">
    <citation type="submission" date="2018-05" db="EMBL/GenBank/DDBJ databases">
        <authorList>
            <person name="Lanie J.A."/>
            <person name="Ng W.-L."/>
            <person name="Kazmierczak K.M."/>
            <person name="Andrzejewski T.M."/>
            <person name="Davidsen T.M."/>
            <person name="Wayne K.J."/>
            <person name="Tettelin H."/>
            <person name="Glass J.I."/>
            <person name="Rusch D."/>
            <person name="Podicherti R."/>
            <person name="Tsui H.-C.T."/>
            <person name="Winkler M.E."/>
        </authorList>
    </citation>
    <scope>NUCLEOTIDE SEQUENCE</scope>
</reference>
<evidence type="ECO:0000256" key="3">
    <source>
        <dbReference type="ARBA" id="ARBA00022729"/>
    </source>
</evidence>
<evidence type="ECO:0000256" key="2">
    <source>
        <dbReference type="ARBA" id="ARBA00022448"/>
    </source>
</evidence>
<name>A0A382WUP6_9ZZZZ</name>
<protein>
    <submittedName>
        <fullName evidence="4">Uncharacterized protein</fullName>
    </submittedName>
</protein>
<gene>
    <name evidence="4" type="ORF">METZ01_LOCUS414615</name>
</gene>
<feature type="non-terminal residue" evidence="4">
    <location>
        <position position="221"/>
    </location>
</feature>
<dbReference type="EMBL" id="UINC01162161">
    <property type="protein sequence ID" value="SVD61761.1"/>
    <property type="molecule type" value="Genomic_DNA"/>
</dbReference>
<proteinExistence type="inferred from homology"/>
<dbReference type="GO" id="GO:0055085">
    <property type="term" value="P:transmembrane transport"/>
    <property type="evidence" value="ECO:0007669"/>
    <property type="project" value="InterPro"/>
</dbReference>
<dbReference type="PANTHER" id="PTHR33376:SF7">
    <property type="entry name" value="C4-DICARBOXYLATE-BINDING PROTEIN DCTB"/>
    <property type="match status" value="1"/>
</dbReference>
<sequence length="221" mass="23787">MKKIFTLSLALLMGLFFVTGVHQVEAAEAKLKMVTMLPAKHPVGKSFGGFIKRINAALKGEFQIDWRGGPEAVPQFKQPNAVRLGSVDATITSPSYVNGILNVSGASNYSNKTYAERKAAGFHDYFAKLHEAKGLVYVGELPMSNKSFHIFLRNPIKSLEDIKGLKIRVFPAIAPAVKALGANPVVLPMPAIYTSMERGVVKGFVTGIPGVAKIYKGVLGG</sequence>
<dbReference type="Pfam" id="PF03480">
    <property type="entry name" value="DctP"/>
    <property type="match status" value="1"/>
</dbReference>
<keyword evidence="2" id="KW-0813">Transport</keyword>
<dbReference type="PANTHER" id="PTHR33376">
    <property type="match status" value="1"/>
</dbReference>
<dbReference type="InterPro" id="IPR038404">
    <property type="entry name" value="TRAP_DctP_sf"/>
</dbReference>
<evidence type="ECO:0000256" key="1">
    <source>
        <dbReference type="ARBA" id="ARBA00009023"/>
    </source>
</evidence>
<comment type="similarity">
    <text evidence="1">Belongs to the bacterial solute-binding protein 7 family.</text>
</comment>
<keyword evidence="3" id="KW-0732">Signal</keyword>
<dbReference type="Gene3D" id="3.40.190.170">
    <property type="entry name" value="Bacterial extracellular solute-binding protein, family 7"/>
    <property type="match status" value="1"/>
</dbReference>
<organism evidence="4">
    <name type="scientific">marine metagenome</name>
    <dbReference type="NCBI Taxonomy" id="408172"/>
    <lineage>
        <taxon>unclassified sequences</taxon>
        <taxon>metagenomes</taxon>
        <taxon>ecological metagenomes</taxon>
    </lineage>
</organism>
<accession>A0A382WUP6</accession>